<gene>
    <name evidence="1" type="ORF">DF3PB_5740003</name>
    <name evidence="2" type="ORF">DF3PB_990003</name>
</gene>
<evidence type="ECO:0008006" key="3">
    <source>
        <dbReference type="Google" id="ProtNLM"/>
    </source>
</evidence>
<dbReference type="EMBL" id="UIDG01000528">
    <property type="protein sequence ID" value="SUS08083.1"/>
    <property type="molecule type" value="Genomic_DNA"/>
</dbReference>
<organism evidence="1">
    <name type="scientific">metagenome</name>
    <dbReference type="NCBI Taxonomy" id="256318"/>
    <lineage>
        <taxon>unclassified sequences</taxon>
        <taxon>metagenomes</taxon>
    </lineage>
</organism>
<reference evidence="1" key="1">
    <citation type="submission" date="2018-07" db="EMBL/GenBank/DDBJ databases">
        <authorList>
            <person name="Quirk P.G."/>
            <person name="Krulwich T.A."/>
        </authorList>
    </citation>
    <scope>NUCLEOTIDE SEQUENCE</scope>
</reference>
<evidence type="ECO:0000313" key="2">
    <source>
        <dbReference type="EMBL" id="SUS08962.1"/>
    </source>
</evidence>
<dbReference type="AlphaFoldDB" id="A0A380TK75"/>
<sequence>MAKLVPSLVAIGLAVATVAACTTVSPRIELLQTCDRYASTLTARAAAKAHGRLSVPQVDAVDTVRLGLNPICESPPVVDESVAAVLPQVKEGVRQLLLIEAQVEIADDAR</sequence>
<dbReference type="EMBL" id="UIDG01000655">
    <property type="protein sequence ID" value="SUS08962.1"/>
    <property type="molecule type" value="Genomic_DNA"/>
</dbReference>
<evidence type="ECO:0000313" key="1">
    <source>
        <dbReference type="EMBL" id="SUS08083.1"/>
    </source>
</evidence>
<name>A0A380TK75_9ZZZZ</name>
<dbReference type="PROSITE" id="PS51257">
    <property type="entry name" value="PROKAR_LIPOPROTEIN"/>
    <property type="match status" value="1"/>
</dbReference>
<protein>
    <recommendedName>
        <fullName evidence="3">Lipoprotein</fullName>
    </recommendedName>
</protein>
<proteinExistence type="predicted"/>
<accession>A0A380TK75</accession>